<protein>
    <recommendedName>
        <fullName evidence="10">Kinesin-like protein</fullName>
    </recommendedName>
</protein>
<dbReference type="InterPro" id="IPR027640">
    <property type="entry name" value="Kinesin-like_fam"/>
</dbReference>
<dbReference type="PANTHER" id="PTHR47971">
    <property type="entry name" value="KINESIN-RELATED PROTEIN 6"/>
    <property type="match status" value="1"/>
</dbReference>
<dbReference type="SUPFAM" id="SSF52540">
    <property type="entry name" value="P-loop containing nucleoside triphosphate hydrolases"/>
    <property type="match status" value="1"/>
</dbReference>
<evidence type="ECO:0000256" key="4">
    <source>
        <dbReference type="ARBA" id="ARBA00022701"/>
    </source>
</evidence>
<keyword evidence="7 10" id="KW-0505">Motor protein</keyword>
<evidence type="ECO:0000256" key="7">
    <source>
        <dbReference type="ARBA" id="ARBA00023175"/>
    </source>
</evidence>
<dbReference type="GO" id="GO:0005874">
    <property type="term" value="C:microtubule"/>
    <property type="evidence" value="ECO:0007669"/>
    <property type="project" value="UniProtKB-KW"/>
</dbReference>
<dbReference type="InterPro" id="IPR036961">
    <property type="entry name" value="Kinesin_motor_dom_sf"/>
</dbReference>
<name>A0A7J7MTE6_9MAGN</name>
<evidence type="ECO:0000256" key="10">
    <source>
        <dbReference type="RuleBase" id="RU000394"/>
    </source>
</evidence>
<keyword evidence="3" id="KW-0963">Cytoplasm</keyword>
<dbReference type="InterPro" id="IPR043129">
    <property type="entry name" value="ATPase_NBD"/>
</dbReference>
<dbReference type="Pfam" id="PF00225">
    <property type="entry name" value="Kinesin"/>
    <property type="match status" value="1"/>
</dbReference>
<dbReference type="InterPro" id="IPR013126">
    <property type="entry name" value="Hsp_70_fam"/>
</dbReference>
<dbReference type="GO" id="GO:0007018">
    <property type="term" value="P:microtubule-based movement"/>
    <property type="evidence" value="ECO:0007669"/>
    <property type="project" value="InterPro"/>
</dbReference>
<organism evidence="12 13">
    <name type="scientific">Kingdonia uniflora</name>
    <dbReference type="NCBI Taxonomy" id="39325"/>
    <lineage>
        <taxon>Eukaryota</taxon>
        <taxon>Viridiplantae</taxon>
        <taxon>Streptophyta</taxon>
        <taxon>Embryophyta</taxon>
        <taxon>Tracheophyta</taxon>
        <taxon>Spermatophyta</taxon>
        <taxon>Magnoliopsida</taxon>
        <taxon>Ranunculales</taxon>
        <taxon>Circaeasteraceae</taxon>
        <taxon>Kingdonia</taxon>
    </lineage>
</organism>
<gene>
    <name evidence="12" type="ORF">GIB67_014985</name>
</gene>
<dbReference type="OrthoDB" id="3176171at2759"/>
<dbReference type="PROSITE" id="PS00411">
    <property type="entry name" value="KINESIN_MOTOR_1"/>
    <property type="match status" value="1"/>
</dbReference>
<dbReference type="Gene3D" id="3.40.850.10">
    <property type="entry name" value="Kinesin motor domain"/>
    <property type="match status" value="1"/>
</dbReference>
<dbReference type="GO" id="GO:0003777">
    <property type="term" value="F:microtubule motor activity"/>
    <property type="evidence" value="ECO:0007669"/>
    <property type="project" value="InterPro"/>
</dbReference>
<evidence type="ECO:0000313" key="13">
    <source>
        <dbReference type="Proteomes" id="UP000541444"/>
    </source>
</evidence>
<dbReference type="SUPFAM" id="SSF53067">
    <property type="entry name" value="Actin-like ATPase domain"/>
    <property type="match status" value="1"/>
</dbReference>
<dbReference type="Proteomes" id="UP000541444">
    <property type="component" value="Unassembled WGS sequence"/>
</dbReference>
<keyword evidence="5 10" id="KW-0547">Nucleotide-binding</keyword>
<comment type="subcellular location">
    <subcellularLocation>
        <location evidence="1">Cytoplasm</location>
        <location evidence="1">Cytoskeleton</location>
    </subcellularLocation>
</comment>
<dbReference type="AlphaFoldDB" id="A0A7J7MTE6"/>
<dbReference type="Pfam" id="PF00012">
    <property type="entry name" value="HSP70"/>
    <property type="match status" value="1"/>
</dbReference>
<dbReference type="PRINTS" id="PR00380">
    <property type="entry name" value="KINESINHEAVY"/>
</dbReference>
<sequence length="410" mass="45603">MGGHMQQSNGASLWDPPGGGLIHNVGSTSDVGDVVMARWLHSAGLQHLSLLASTDGFYSPELRGEFEAGLLDLHVMDDIELLSEHVLSNSFEPSPFMFTLVKGISDNFVMVTSRKQKEQVVERLSSNDKDNNNNLAKIKVVRTKATCFAYGQTGSGKRFTMQPLPIRDAEDIMRLLYHPTYRNQIFKLWLSFFEIYGGKLYDLLSDRRKLCMRKDGRQQVFIVGLQKFEAADVQIIKEYNEKGNAARSTGSTGANEESSRSHVILQLVIEKHSVVKESKRHKDENEYKAGKIVGKISFIDLAGSERGADTTDNDRQTQIEGAEINKPILALKEFIRALKMRMGISRLSVLRKLVDDAPKFLNDKVTKAVVTVPAYFNDSQITAIKDVGRIAGLEVLCLINVPTAASLVIA</sequence>
<keyword evidence="6 10" id="KW-0067">ATP-binding</keyword>
<evidence type="ECO:0000256" key="2">
    <source>
        <dbReference type="ARBA" id="ARBA00007381"/>
    </source>
</evidence>
<comment type="similarity">
    <text evidence="9 10">Belongs to the TRAFAC class myosin-kinesin ATPase superfamily. Kinesin family.</text>
</comment>
<dbReference type="GO" id="GO:0007019">
    <property type="term" value="P:microtubule depolymerization"/>
    <property type="evidence" value="ECO:0007669"/>
    <property type="project" value="TreeGrafter"/>
</dbReference>
<dbReference type="InterPro" id="IPR001752">
    <property type="entry name" value="Kinesin_motor_dom"/>
</dbReference>
<dbReference type="SMART" id="SM00129">
    <property type="entry name" value="KISc"/>
    <property type="match status" value="1"/>
</dbReference>
<feature type="domain" description="Kinesin motor" evidence="11">
    <location>
        <begin position="145"/>
        <end position="410"/>
    </location>
</feature>
<evidence type="ECO:0000256" key="1">
    <source>
        <dbReference type="ARBA" id="ARBA00004245"/>
    </source>
</evidence>
<evidence type="ECO:0000313" key="12">
    <source>
        <dbReference type="EMBL" id="KAF6158191.1"/>
    </source>
</evidence>
<evidence type="ECO:0000256" key="6">
    <source>
        <dbReference type="ARBA" id="ARBA00022840"/>
    </source>
</evidence>
<reference evidence="12 13" key="1">
    <citation type="journal article" date="2020" name="IScience">
        <title>Genome Sequencing of the Endangered Kingdonia uniflora (Circaeasteraceae, Ranunculales) Reveals Potential Mechanisms of Evolutionary Specialization.</title>
        <authorList>
            <person name="Sun Y."/>
            <person name="Deng T."/>
            <person name="Zhang A."/>
            <person name="Moore M.J."/>
            <person name="Landis J.B."/>
            <person name="Lin N."/>
            <person name="Zhang H."/>
            <person name="Zhang X."/>
            <person name="Huang J."/>
            <person name="Zhang X."/>
            <person name="Sun H."/>
            <person name="Wang H."/>
        </authorList>
    </citation>
    <scope>NUCLEOTIDE SEQUENCE [LARGE SCALE GENOMIC DNA]</scope>
    <source>
        <strain evidence="12">TB1705</strain>
        <tissue evidence="12">Leaf</tissue>
    </source>
</reference>
<accession>A0A7J7MTE6</accession>
<dbReference type="EMBL" id="JACGCM010001237">
    <property type="protein sequence ID" value="KAF6158191.1"/>
    <property type="molecule type" value="Genomic_DNA"/>
</dbReference>
<comment type="caution">
    <text evidence="9">Lacks conserved residue(s) required for the propagation of feature annotation.</text>
</comment>
<evidence type="ECO:0000256" key="3">
    <source>
        <dbReference type="ARBA" id="ARBA00022490"/>
    </source>
</evidence>
<evidence type="ECO:0000256" key="8">
    <source>
        <dbReference type="ARBA" id="ARBA00023212"/>
    </source>
</evidence>
<dbReference type="FunFam" id="3.30.420.40:FF:000028">
    <property type="entry name" value="heat shock 70 kDa protein-like"/>
    <property type="match status" value="1"/>
</dbReference>
<dbReference type="InterPro" id="IPR019821">
    <property type="entry name" value="Kinesin_motor_CS"/>
</dbReference>
<comment type="similarity">
    <text evidence="2">Belongs to the heat shock protein 70 family.</text>
</comment>
<evidence type="ECO:0000256" key="9">
    <source>
        <dbReference type="PROSITE-ProRule" id="PRU00283"/>
    </source>
</evidence>
<dbReference type="InterPro" id="IPR027417">
    <property type="entry name" value="P-loop_NTPase"/>
</dbReference>
<keyword evidence="4 10" id="KW-0493">Microtubule</keyword>
<dbReference type="PANTHER" id="PTHR47971:SF8">
    <property type="entry name" value="KINESIN-LIKE PROTEIN"/>
    <property type="match status" value="1"/>
</dbReference>
<dbReference type="GO" id="GO:0140662">
    <property type="term" value="F:ATP-dependent protein folding chaperone"/>
    <property type="evidence" value="ECO:0007669"/>
    <property type="project" value="InterPro"/>
</dbReference>
<dbReference type="Gene3D" id="3.30.420.40">
    <property type="match status" value="1"/>
</dbReference>
<dbReference type="GO" id="GO:0008017">
    <property type="term" value="F:microtubule binding"/>
    <property type="evidence" value="ECO:0007669"/>
    <property type="project" value="InterPro"/>
</dbReference>
<evidence type="ECO:0000259" key="11">
    <source>
        <dbReference type="PROSITE" id="PS50067"/>
    </source>
</evidence>
<dbReference type="GO" id="GO:0005524">
    <property type="term" value="F:ATP binding"/>
    <property type="evidence" value="ECO:0007669"/>
    <property type="project" value="UniProtKB-KW"/>
</dbReference>
<proteinExistence type="inferred from homology"/>
<dbReference type="PROSITE" id="PS50067">
    <property type="entry name" value="KINESIN_MOTOR_2"/>
    <property type="match status" value="1"/>
</dbReference>
<keyword evidence="8" id="KW-0206">Cytoskeleton</keyword>
<evidence type="ECO:0000256" key="5">
    <source>
        <dbReference type="ARBA" id="ARBA00022741"/>
    </source>
</evidence>
<comment type="caution">
    <text evidence="12">The sequence shown here is derived from an EMBL/GenBank/DDBJ whole genome shotgun (WGS) entry which is preliminary data.</text>
</comment>
<keyword evidence="13" id="KW-1185">Reference proteome</keyword>